<sequence length="72" mass="7817">MSADSQHLGDKIMHIWEEANDLEPRIDDAIVLLADACAFGIAEGNFDPAPILERIKRVSAALHAANNLGARH</sequence>
<dbReference type="OrthoDB" id="7777316at2"/>
<dbReference type="AlphaFoldDB" id="A0A521CWY8"/>
<gene>
    <name evidence="1" type="ORF">SAMN06265221_105229</name>
</gene>
<dbReference type="Proteomes" id="UP000319014">
    <property type="component" value="Unassembled WGS sequence"/>
</dbReference>
<dbReference type="RefSeq" id="WP_142662767.1">
    <property type="nucleotide sequence ID" value="NZ_FXTK01000005.1"/>
</dbReference>
<reference evidence="1 2" key="1">
    <citation type="submission" date="2017-05" db="EMBL/GenBank/DDBJ databases">
        <authorList>
            <person name="Varghese N."/>
            <person name="Submissions S."/>
        </authorList>
    </citation>
    <scope>NUCLEOTIDE SEQUENCE [LARGE SCALE GENOMIC DNA]</scope>
    <source>
        <strain evidence="1 2">DSM 100094</strain>
    </source>
</reference>
<accession>A0A521CWY8</accession>
<dbReference type="EMBL" id="FXTK01000005">
    <property type="protein sequence ID" value="SMO63938.1"/>
    <property type="molecule type" value="Genomic_DNA"/>
</dbReference>
<keyword evidence="2" id="KW-1185">Reference proteome</keyword>
<evidence type="ECO:0000313" key="1">
    <source>
        <dbReference type="EMBL" id="SMO63938.1"/>
    </source>
</evidence>
<organism evidence="1 2">
    <name type="scientific">Paracoccus laeviglucosivorans</name>
    <dbReference type="NCBI Taxonomy" id="1197861"/>
    <lineage>
        <taxon>Bacteria</taxon>
        <taxon>Pseudomonadati</taxon>
        <taxon>Pseudomonadota</taxon>
        <taxon>Alphaproteobacteria</taxon>
        <taxon>Rhodobacterales</taxon>
        <taxon>Paracoccaceae</taxon>
        <taxon>Paracoccus</taxon>
    </lineage>
</organism>
<protein>
    <submittedName>
        <fullName evidence="1">Uncharacterized protein</fullName>
    </submittedName>
</protein>
<evidence type="ECO:0000313" key="2">
    <source>
        <dbReference type="Proteomes" id="UP000319014"/>
    </source>
</evidence>
<name>A0A521CWY8_9RHOB</name>
<proteinExistence type="predicted"/>